<keyword evidence="1" id="KW-1133">Transmembrane helix</keyword>
<reference evidence="2" key="1">
    <citation type="submission" date="2020-11" db="EMBL/GenBank/DDBJ databases">
        <authorList>
            <person name="Whitehead M."/>
        </authorList>
    </citation>
    <scope>NUCLEOTIDE SEQUENCE</scope>
    <source>
        <strain evidence="2">EGII</strain>
    </source>
</reference>
<gene>
    <name evidence="2" type="ORF">CCAP1982_LOCUS2157</name>
</gene>
<organism evidence="2 3">
    <name type="scientific">Ceratitis capitata</name>
    <name type="common">Mediterranean fruit fly</name>
    <name type="synonym">Tephritis capitata</name>
    <dbReference type="NCBI Taxonomy" id="7213"/>
    <lineage>
        <taxon>Eukaryota</taxon>
        <taxon>Metazoa</taxon>
        <taxon>Ecdysozoa</taxon>
        <taxon>Arthropoda</taxon>
        <taxon>Hexapoda</taxon>
        <taxon>Insecta</taxon>
        <taxon>Pterygota</taxon>
        <taxon>Neoptera</taxon>
        <taxon>Endopterygota</taxon>
        <taxon>Diptera</taxon>
        <taxon>Brachycera</taxon>
        <taxon>Muscomorpha</taxon>
        <taxon>Tephritoidea</taxon>
        <taxon>Tephritidae</taxon>
        <taxon>Ceratitis</taxon>
        <taxon>Ceratitis</taxon>
    </lineage>
</organism>
<protein>
    <submittedName>
        <fullName evidence="2">(Mediterranean fruit fly) hypothetical protein</fullName>
    </submittedName>
</protein>
<keyword evidence="1" id="KW-0472">Membrane</keyword>
<feature type="transmembrane region" description="Helical" evidence="1">
    <location>
        <begin position="39"/>
        <end position="61"/>
    </location>
</feature>
<dbReference type="Proteomes" id="UP000606786">
    <property type="component" value="Unassembled WGS sequence"/>
</dbReference>
<evidence type="ECO:0000313" key="3">
    <source>
        <dbReference type="Proteomes" id="UP000606786"/>
    </source>
</evidence>
<dbReference type="EMBL" id="CAJHJT010000001">
    <property type="protein sequence ID" value="CAD6993339.1"/>
    <property type="molecule type" value="Genomic_DNA"/>
</dbReference>
<keyword evidence="1" id="KW-0812">Transmembrane</keyword>
<dbReference type="AlphaFoldDB" id="A0A811U355"/>
<keyword evidence="3" id="KW-1185">Reference proteome</keyword>
<proteinExistence type="predicted"/>
<evidence type="ECO:0000313" key="2">
    <source>
        <dbReference type="EMBL" id="CAD6993339.1"/>
    </source>
</evidence>
<sequence>MRHSHKVPGHKCTTTNNTTNDTIYPSPTVSKTLSTSASLFHICYAALLCRLLAVMTLTIVADATLATSADNTTNSAINSNIMNKTFPIVTNAAEIALWVVCCTWDGW</sequence>
<evidence type="ECO:0000256" key="1">
    <source>
        <dbReference type="SAM" id="Phobius"/>
    </source>
</evidence>
<accession>A0A811U355</accession>
<comment type="caution">
    <text evidence="2">The sequence shown here is derived from an EMBL/GenBank/DDBJ whole genome shotgun (WGS) entry which is preliminary data.</text>
</comment>
<name>A0A811U355_CERCA</name>